<reference evidence="12" key="1">
    <citation type="submission" date="2015-02" db="EMBL/GenBank/DDBJ databases">
        <authorList>
            <person name="Gon?alves P."/>
        </authorList>
    </citation>
    <scope>NUCLEOTIDE SEQUENCE [LARGE SCALE GENOMIC DNA]</scope>
</reference>
<sequence length="691" mass="75381">MHGLLALVALAAPSALALSAHSPRDLEALPAYSIVLHEQHPVLNSTVQDLLREPLETPPNSLPPKRHLLRTPSGQAFLCTVPPVTDESRVRAAAQAEEDALARNEERQRGLERGLALLEPMRGGCLYQKQNWFTYSFCYGSEIRQFHEIRTAGSVGPTEDPNSDTYVLGQAPEPSVFSSSPKYGSGSAALAKKEAMIPSRLGGGERMGWDEGGRYLSQVWEGGTICDKTGLPRTVEVQVRRTKRGPSQAALTKLTPSFSYSQFHCNTQTIDRIALIRETSICRYVMLIHTPRLCAEPLFLEGVNKNEQPASSIECRPVVTKLSGQGAGREGLEGEGEGGRRTLDEGNAALHPPEQFLNPQQHASSSSSSSDAARPSSPDAQDPHQPQHHLVSSTDDQTQEHEPEHDHDVDATVTLVYDPETGQIESAVTEVGEEVFAESDLRRLLYGDEGEEGAGAAAPGGAEQGGGGARREARDEPVTMQGLEDMVKLVRGLFFSISHPLCPFSDRKGASPPPSQMRETLANALRDHANPAAAAAPPRDAAAPPPPLHHPARPAAAAAENEENLRLDQLLSFIHQFSASPSFSQSTSSSDDDQGDHEHRKKIELQYPELHQYLEQFEKEKKKTVRAPREVSAAVAVPGSEAHEKLKKGFERRYDEEWDSEGEWEGEKRDEDHDGGQQTRASAAPPPRDEL</sequence>
<dbReference type="GO" id="GO:0030970">
    <property type="term" value="P:retrograde protein transport, ER to cytosol"/>
    <property type="evidence" value="ECO:0007669"/>
    <property type="project" value="TreeGrafter"/>
</dbReference>
<feature type="region of interest" description="Disordered" evidence="8">
    <location>
        <begin position="322"/>
        <end position="409"/>
    </location>
</feature>
<name>A0A0D6ER38_SPOSA</name>
<dbReference type="PROSITE" id="PS51914">
    <property type="entry name" value="MRH"/>
    <property type="match status" value="1"/>
</dbReference>
<keyword evidence="4 9" id="KW-0732">Signal</keyword>
<dbReference type="InterPro" id="IPR012913">
    <property type="entry name" value="OS9-like_dom"/>
</dbReference>
<evidence type="ECO:0000313" key="12">
    <source>
        <dbReference type="Proteomes" id="UP000243876"/>
    </source>
</evidence>
<evidence type="ECO:0000256" key="3">
    <source>
        <dbReference type="ARBA" id="ARBA00018727"/>
    </source>
</evidence>
<dbReference type="InterPro" id="IPR044865">
    <property type="entry name" value="MRH_dom"/>
</dbReference>
<dbReference type="GO" id="GO:0030246">
    <property type="term" value="F:carbohydrate binding"/>
    <property type="evidence" value="ECO:0007669"/>
    <property type="project" value="UniProtKB-KW"/>
</dbReference>
<feature type="non-terminal residue" evidence="11">
    <location>
        <position position="1"/>
    </location>
</feature>
<dbReference type="InterPro" id="IPR009011">
    <property type="entry name" value="Man6P_isomerase_rcpt-bd_dom_sf"/>
</dbReference>
<feature type="compositionally biased region" description="Basic and acidic residues" evidence="8">
    <location>
        <begin position="665"/>
        <end position="675"/>
    </location>
</feature>
<feature type="signal peptide" evidence="9">
    <location>
        <begin position="1"/>
        <end position="17"/>
    </location>
</feature>
<evidence type="ECO:0000256" key="1">
    <source>
        <dbReference type="ARBA" id="ARBA00004367"/>
    </source>
</evidence>
<evidence type="ECO:0000256" key="5">
    <source>
        <dbReference type="ARBA" id="ARBA00022734"/>
    </source>
</evidence>
<feature type="region of interest" description="Disordered" evidence="8">
    <location>
        <begin position="451"/>
        <end position="475"/>
    </location>
</feature>
<feature type="region of interest" description="Disordered" evidence="8">
    <location>
        <begin position="618"/>
        <end position="691"/>
    </location>
</feature>
<feature type="compositionally biased region" description="Basic and acidic residues" evidence="8">
    <location>
        <begin position="398"/>
        <end position="409"/>
    </location>
</feature>
<feature type="compositionally biased region" description="Basic and acidic residues" evidence="8">
    <location>
        <begin position="641"/>
        <end position="655"/>
    </location>
</feature>
<dbReference type="Pfam" id="PF07915">
    <property type="entry name" value="PRKCSH"/>
    <property type="match status" value="1"/>
</dbReference>
<gene>
    <name evidence="11" type="primary">SPOSA6832_04015</name>
</gene>
<keyword evidence="5" id="KW-0430">Lectin</keyword>
<dbReference type="AlphaFoldDB" id="A0A0D6ER38"/>
<feature type="region of interest" description="Disordered" evidence="8">
    <location>
        <begin position="530"/>
        <end position="561"/>
    </location>
</feature>
<feature type="domain" description="MRH" evidence="10">
    <location>
        <begin position="123"/>
        <end position="296"/>
    </location>
</feature>
<dbReference type="GO" id="GO:0005788">
    <property type="term" value="C:endoplasmic reticulum lumen"/>
    <property type="evidence" value="ECO:0007669"/>
    <property type="project" value="TreeGrafter"/>
</dbReference>
<evidence type="ECO:0000256" key="9">
    <source>
        <dbReference type="SAM" id="SignalP"/>
    </source>
</evidence>
<evidence type="ECO:0000259" key="10">
    <source>
        <dbReference type="PROSITE" id="PS51914"/>
    </source>
</evidence>
<comment type="subcellular location">
    <subcellularLocation>
        <location evidence="1">Endoplasmic reticulum membrane</location>
        <topology evidence="1">Peripheral membrane protein</topology>
        <orientation evidence="1">Lumenal side</orientation>
    </subcellularLocation>
</comment>
<dbReference type="GO" id="GO:0005789">
    <property type="term" value="C:endoplasmic reticulum membrane"/>
    <property type="evidence" value="ECO:0007669"/>
    <property type="project" value="UniProtKB-SubCell"/>
</dbReference>
<dbReference type="GO" id="GO:0030968">
    <property type="term" value="P:endoplasmic reticulum unfolded protein response"/>
    <property type="evidence" value="ECO:0007669"/>
    <property type="project" value="InterPro"/>
</dbReference>
<evidence type="ECO:0000256" key="6">
    <source>
        <dbReference type="ARBA" id="ARBA00022824"/>
    </source>
</evidence>
<keyword evidence="7" id="KW-1015">Disulfide bond</keyword>
<dbReference type="EMBL" id="CENE01000022">
    <property type="protein sequence ID" value="CEQ42216.1"/>
    <property type="molecule type" value="Genomic_DNA"/>
</dbReference>
<evidence type="ECO:0000256" key="8">
    <source>
        <dbReference type="SAM" id="MobiDB-lite"/>
    </source>
</evidence>
<feature type="compositionally biased region" description="Low complexity" evidence="8">
    <location>
        <begin position="359"/>
        <end position="380"/>
    </location>
</feature>
<evidence type="ECO:0000256" key="2">
    <source>
        <dbReference type="ARBA" id="ARBA00009918"/>
    </source>
</evidence>
<dbReference type="InterPro" id="IPR045149">
    <property type="entry name" value="OS-9-like"/>
</dbReference>
<accession>A0A0D6ER38</accession>
<dbReference type="Proteomes" id="UP000243876">
    <property type="component" value="Unassembled WGS sequence"/>
</dbReference>
<comment type="similarity">
    <text evidence="2">Belongs to the OS-9 family.</text>
</comment>
<feature type="compositionally biased region" description="Low complexity" evidence="8">
    <location>
        <begin position="530"/>
        <end position="542"/>
    </location>
</feature>
<evidence type="ECO:0000256" key="7">
    <source>
        <dbReference type="ARBA" id="ARBA00023157"/>
    </source>
</evidence>
<keyword evidence="6" id="KW-0256">Endoplasmic reticulum</keyword>
<dbReference type="OrthoDB" id="448954at2759"/>
<keyword evidence="12" id="KW-1185">Reference proteome</keyword>
<dbReference type="Gene3D" id="2.70.130.10">
    <property type="entry name" value="Mannose-6-phosphate receptor binding domain"/>
    <property type="match status" value="1"/>
</dbReference>
<protein>
    <recommendedName>
        <fullName evidence="3">Protein OS-9 homolog</fullName>
    </recommendedName>
</protein>
<dbReference type="PANTHER" id="PTHR15414:SF0">
    <property type="entry name" value="ENDOPLASMIC RETICULUM LECTIN 1"/>
    <property type="match status" value="1"/>
</dbReference>
<proteinExistence type="inferred from homology"/>
<dbReference type="PANTHER" id="PTHR15414">
    <property type="entry name" value="OS-9-RELATED"/>
    <property type="match status" value="1"/>
</dbReference>
<feature type="chain" id="PRO_5002303373" description="Protein OS-9 homolog" evidence="9">
    <location>
        <begin position="18"/>
        <end position="691"/>
    </location>
</feature>
<evidence type="ECO:0000313" key="11">
    <source>
        <dbReference type="EMBL" id="CEQ42216.1"/>
    </source>
</evidence>
<organism evidence="11 12">
    <name type="scientific">Sporidiobolus salmonicolor</name>
    <name type="common">Yeast-like fungus</name>
    <name type="synonym">Sporobolomyces salmonicolor</name>
    <dbReference type="NCBI Taxonomy" id="5005"/>
    <lineage>
        <taxon>Eukaryota</taxon>
        <taxon>Fungi</taxon>
        <taxon>Dikarya</taxon>
        <taxon>Basidiomycota</taxon>
        <taxon>Pucciniomycotina</taxon>
        <taxon>Microbotryomycetes</taxon>
        <taxon>Sporidiobolales</taxon>
        <taxon>Sporidiobolaceae</taxon>
        <taxon>Sporobolomyces</taxon>
    </lineage>
</organism>
<evidence type="ECO:0000256" key="4">
    <source>
        <dbReference type="ARBA" id="ARBA00022729"/>
    </source>
</evidence>